<dbReference type="InterPro" id="IPR015424">
    <property type="entry name" value="PyrdxlP-dep_Trfase"/>
</dbReference>
<sequence length="258" mass="29450">MTSYLDNFPKIRLVLLDHISSPSALVLPLREMIAECRKRRVLVMVDGAHAVGQLRLNLEDLGADFYFGSCSKWLYTPRGCAVLWVAEEHQKWCTPLIISLKHRTGFHSEFRCQGTRDNVPYLAVPEAIQFLEDIGGLKVHAYTEMLLGKACRILWERLGAKPVKIPESIEAPNIRLIQLPVFPGYPVTYEGARRLNLDLLEHHKVVCLICAIQDHFYLRLSANVYNEVSDFVKLADALCELSRTKTTKVYTVTYKCKM</sequence>
<feature type="domain" description="Aminotransferase class V" evidence="2">
    <location>
        <begin position="9"/>
        <end position="148"/>
    </location>
</feature>
<dbReference type="InterPro" id="IPR015421">
    <property type="entry name" value="PyrdxlP-dep_Trfase_major"/>
</dbReference>
<dbReference type="PANTHER" id="PTHR43092">
    <property type="entry name" value="L-CYSTEINE DESULFHYDRASE"/>
    <property type="match status" value="1"/>
</dbReference>
<dbReference type="GeneID" id="111102466"/>
<evidence type="ECO:0000256" key="1">
    <source>
        <dbReference type="ARBA" id="ARBA00022898"/>
    </source>
</evidence>
<name>A0A8B8AHE1_CRAVI</name>
<dbReference type="Gene3D" id="3.40.640.10">
    <property type="entry name" value="Type I PLP-dependent aspartate aminotransferase-like (Major domain)"/>
    <property type="match status" value="1"/>
</dbReference>
<dbReference type="Pfam" id="PF00266">
    <property type="entry name" value="Aminotran_5"/>
    <property type="match status" value="1"/>
</dbReference>
<organism evidence="3 4">
    <name type="scientific">Crassostrea virginica</name>
    <name type="common">Eastern oyster</name>
    <dbReference type="NCBI Taxonomy" id="6565"/>
    <lineage>
        <taxon>Eukaryota</taxon>
        <taxon>Metazoa</taxon>
        <taxon>Spiralia</taxon>
        <taxon>Lophotrochozoa</taxon>
        <taxon>Mollusca</taxon>
        <taxon>Bivalvia</taxon>
        <taxon>Autobranchia</taxon>
        <taxon>Pteriomorphia</taxon>
        <taxon>Ostreida</taxon>
        <taxon>Ostreoidea</taxon>
        <taxon>Ostreidae</taxon>
        <taxon>Crassostrea</taxon>
    </lineage>
</organism>
<evidence type="ECO:0000313" key="3">
    <source>
        <dbReference type="Proteomes" id="UP000694844"/>
    </source>
</evidence>
<dbReference type="Proteomes" id="UP000694844">
    <property type="component" value="Chromosome 7"/>
</dbReference>
<dbReference type="OrthoDB" id="5978656at2759"/>
<accession>A0A8B8AHE1</accession>
<proteinExistence type="predicted"/>
<dbReference type="RefSeq" id="XP_022290927.1">
    <property type="nucleotide sequence ID" value="XM_022435219.1"/>
</dbReference>
<dbReference type="InterPro" id="IPR000192">
    <property type="entry name" value="Aminotrans_V_dom"/>
</dbReference>
<dbReference type="AlphaFoldDB" id="A0A8B8AHE1"/>
<dbReference type="InterPro" id="IPR015422">
    <property type="entry name" value="PyrdxlP-dep_Trfase_small"/>
</dbReference>
<dbReference type="Gene3D" id="3.90.1150.10">
    <property type="entry name" value="Aspartate Aminotransferase, domain 1"/>
    <property type="match status" value="1"/>
</dbReference>
<dbReference type="SUPFAM" id="SSF53383">
    <property type="entry name" value="PLP-dependent transferases"/>
    <property type="match status" value="1"/>
</dbReference>
<dbReference type="PANTHER" id="PTHR43092:SF4">
    <property type="entry name" value="AMINOTRANSFERASE CLASS V DOMAIN-CONTAINING PROTEIN"/>
    <property type="match status" value="1"/>
</dbReference>
<keyword evidence="1" id="KW-0663">Pyridoxal phosphate</keyword>
<reference evidence="4" key="1">
    <citation type="submission" date="2025-08" db="UniProtKB">
        <authorList>
            <consortium name="RefSeq"/>
        </authorList>
    </citation>
    <scope>IDENTIFICATION</scope>
    <source>
        <tissue evidence="4">Whole sample</tissue>
    </source>
</reference>
<evidence type="ECO:0000259" key="2">
    <source>
        <dbReference type="Pfam" id="PF00266"/>
    </source>
</evidence>
<keyword evidence="3" id="KW-1185">Reference proteome</keyword>
<gene>
    <name evidence="4" type="primary">LOC111102466</name>
</gene>
<evidence type="ECO:0000313" key="4">
    <source>
        <dbReference type="RefSeq" id="XP_022290927.1"/>
    </source>
</evidence>
<protein>
    <submittedName>
        <fullName evidence="4">Uncharacterized protein LOC111102466 isoform X2</fullName>
    </submittedName>
</protein>